<dbReference type="GO" id="GO:0051301">
    <property type="term" value="P:cell division"/>
    <property type="evidence" value="ECO:0007669"/>
    <property type="project" value="UniProtKB-KW"/>
</dbReference>
<keyword evidence="1" id="KW-0131">Cell cycle</keyword>
<dbReference type="SUPFAM" id="SSF82657">
    <property type="entry name" value="BolA-like"/>
    <property type="match status" value="1"/>
</dbReference>
<evidence type="ECO:0000313" key="1">
    <source>
        <dbReference type="EMBL" id="VAV94358.1"/>
    </source>
</evidence>
<dbReference type="Pfam" id="PF01722">
    <property type="entry name" value="BolA"/>
    <property type="match status" value="1"/>
</dbReference>
<dbReference type="AlphaFoldDB" id="A0A3B0S1Q4"/>
<dbReference type="PANTHER" id="PTHR46230:SF7">
    <property type="entry name" value="BOLA-LIKE PROTEIN 1"/>
    <property type="match status" value="1"/>
</dbReference>
<gene>
    <name evidence="1" type="ORF">MNBD_ALPHA02-10</name>
</gene>
<dbReference type="InterPro" id="IPR036065">
    <property type="entry name" value="BolA-like_sf"/>
</dbReference>
<dbReference type="Gene3D" id="3.30.300.90">
    <property type="entry name" value="BolA-like"/>
    <property type="match status" value="1"/>
</dbReference>
<organism evidence="1">
    <name type="scientific">hydrothermal vent metagenome</name>
    <dbReference type="NCBI Taxonomy" id="652676"/>
    <lineage>
        <taxon>unclassified sequences</taxon>
        <taxon>metagenomes</taxon>
        <taxon>ecological metagenomes</taxon>
    </lineage>
</organism>
<dbReference type="EMBL" id="UOED01000089">
    <property type="protein sequence ID" value="VAV94358.1"/>
    <property type="molecule type" value="Genomic_DNA"/>
</dbReference>
<proteinExistence type="predicted"/>
<protein>
    <submittedName>
        <fullName evidence="1">Cell division protein BolA</fullName>
    </submittedName>
</protein>
<dbReference type="GO" id="GO:0016226">
    <property type="term" value="P:iron-sulfur cluster assembly"/>
    <property type="evidence" value="ECO:0007669"/>
    <property type="project" value="TreeGrafter"/>
</dbReference>
<reference evidence="1" key="1">
    <citation type="submission" date="2018-06" db="EMBL/GenBank/DDBJ databases">
        <authorList>
            <person name="Zhirakovskaya E."/>
        </authorList>
    </citation>
    <scope>NUCLEOTIDE SEQUENCE</scope>
</reference>
<keyword evidence="1" id="KW-0132">Cell division</keyword>
<name>A0A3B0S1Q4_9ZZZZ</name>
<dbReference type="InterPro" id="IPR002634">
    <property type="entry name" value="BolA"/>
</dbReference>
<dbReference type="PANTHER" id="PTHR46230">
    <property type="match status" value="1"/>
</dbReference>
<dbReference type="PIRSF" id="PIRSF003113">
    <property type="entry name" value="BolA"/>
    <property type="match status" value="1"/>
</dbReference>
<sequence>MSVAETIETKLRSALNISHLELIDESQKHAGHAGARPGGESHFRLMLVSSDFVGKNRVARQREIYRILKDEMAGPIHALSLDIRSPEE</sequence>
<accession>A0A3B0S1Q4</accession>